<name>A0ABR4N0F9_9FUNG</name>
<dbReference type="InterPro" id="IPR052669">
    <property type="entry name" value="SL1/TIF-IB_Component"/>
</dbReference>
<sequence>MSVGMILEWALHNIRLGNFRSTYDRLEGLVALHPYNEHALLVGYAGVLCFLLWSRESPRPPPAESRHLMLAEQHLVESLRLDPSTDLFVTILAKARFSTSIHLERSDFNQAEAVLKASADGNTHNPNAARRMVDLYLNRTSGSQWVPYAERLLEMDPFADIATTLVPLVAHYQSTQEFDNIVRLVAHRLDFGPGPSWMWETLVRYHMHVADPAASWDDRSQWWPAIHFDRPRPESRRKHAEHERLCRFQQLFSRLVFHADGAAELQRRQVEDLIREIDPLARPSIGPHGSRTKSKARSGRGKRQKSRKRSKRN</sequence>
<dbReference type="PANTHER" id="PTHR32122">
    <property type="entry name" value="TATA BOX-BINDING PROTEIN ASSOCIATED FACTOR RNA POLYMERASE I SUBUNIT A"/>
    <property type="match status" value="1"/>
</dbReference>
<evidence type="ECO:0008006" key="4">
    <source>
        <dbReference type="Google" id="ProtNLM"/>
    </source>
</evidence>
<protein>
    <recommendedName>
        <fullName evidence="4">Tetratricopeptide repeat protein</fullName>
    </recommendedName>
</protein>
<gene>
    <name evidence="2" type="ORF">HK105_207469</name>
</gene>
<feature type="compositionally biased region" description="Basic residues" evidence="1">
    <location>
        <begin position="290"/>
        <end position="313"/>
    </location>
</feature>
<keyword evidence="3" id="KW-1185">Reference proteome</keyword>
<evidence type="ECO:0000256" key="1">
    <source>
        <dbReference type="SAM" id="MobiDB-lite"/>
    </source>
</evidence>
<dbReference type="Proteomes" id="UP001527925">
    <property type="component" value="Unassembled WGS sequence"/>
</dbReference>
<feature type="region of interest" description="Disordered" evidence="1">
    <location>
        <begin position="278"/>
        <end position="313"/>
    </location>
</feature>
<reference evidence="2 3" key="1">
    <citation type="submission" date="2023-09" db="EMBL/GenBank/DDBJ databases">
        <title>Pangenome analysis of Batrachochytrium dendrobatidis and related Chytrids.</title>
        <authorList>
            <person name="Yacoub M.N."/>
            <person name="Stajich J.E."/>
            <person name="James T.Y."/>
        </authorList>
    </citation>
    <scope>NUCLEOTIDE SEQUENCE [LARGE SCALE GENOMIC DNA]</scope>
    <source>
        <strain evidence="2 3">JEL0888</strain>
    </source>
</reference>
<accession>A0ABR4N0F9</accession>
<dbReference type="EMBL" id="JADGIZ020000053">
    <property type="protein sequence ID" value="KAL2913014.1"/>
    <property type="molecule type" value="Genomic_DNA"/>
</dbReference>
<comment type="caution">
    <text evidence="2">The sequence shown here is derived from an EMBL/GenBank/DDBJ whole genome shotgun (WGS) entry which is preliminary data.</text>
</comment>
<evidence type="ECO:0000313" key="3">
    <source>
        <dbReference type="Proteomes" id="UP001527925"/>
    </source>
</evidence>
<evidence type="ECO:0000313" key="2">
    <source>
        <dbReference type="EMBL" id="KAL2913014.1"/>
    </source>
</evidence>
<proteinExistence type="predicted"/>
<dbReference type="PANTHER" id="PTHR32122:SF1">
    <property type="entry name" value="TATA BOX-BINDING PROTEIN-ASSOCIATED FACTOR RNA POLYMERASE I SUBUNIT A"/>
    <property type="match status" value="1"/>
</dbReference>
<organism evidence="2 3">
    <name type="scientific">Polyrhizophydium stewartii</name>
    <dbReference type="NCBI Taxonomy" id="2732419"/>
    <lineage>
        <taxon>Eukaryota</taxon>
        <taxon>Fungi</taxon>
        <taxon>Fungi incertae sedis</taxon>
        <taxon>Chytridiomycota</taxon>
        <taxon>Chytridiomycota incertae sedis</taxon>
        <taxon>Chytridiomycetes</taxon>
        <taxon>Rhizophydiales</taxon>
        <taxon>Rhizophydiales incertae sedis</taxon>
        <taxon>Polyrhizophydium</taxon>
    </lineage>
</organism>